<accession>A0ABN9LYM5</accession>
<dbReference type="Proteomes" id="UP001176940">
    <property type="component" value="Unassembled WGS sequence"/>
</dbReference>
<evidence type="ECO:0000313" key="1">
    <source>
        <dbReference type="EMBL" id="CAJ0952155.1"/>
    </source>
</evidence>
<keyword evidence="2" id="KW-1185">Reference proteome</keyword>
<reference evidence="1" key="1">
    <citation type="submission" date="2023-07" db="EMBL/GenBank/DDBJ databases">
        <authorList>
            <person name="Stuckert A."/>
        </authorList>
    </citation>
    <scope>NUCLEOTIDE SEQUENCE</scope>
</reference>
<protein>
    <submittedName>
        <fullName evidence="1">Uncharacterized protein</fullName>
    </submittedName>
</protein>
<sequence>MELVMDVLVTSNRQALIRGNSGEDDPAASAWRWLMDNSMAGTEIQWPQLGARSGLKAALLVLSGSLLVVLLPLSGLDGQYRAALNVLLQCNLWGGNERLHTYGGQTTGLAVASTAIELLVFKQKTVFR</sequence>
<dbReference type="EMBL" id="CAUEEQ010034400">
    <property type="protein sequence ID" value="CAJ0952155.1"/>
    <property type="molecule type" value="Genomic_DNA"/>
</dbReference>
<comment type="caution">
    <text evidence="1">The sequence shown here is derived from an EMBL/GenBank/DDBJ whole genome shotgun (WGS) entry which is preliminary data.</text>
</comment>
<organism evidence="1 2">
    <name type="scientific">Ranitomeya imitator</name>
    <name type="common">mimic poison frog</name>
    <dbReference type="NCBI Taxonomy" id="111125"/>
    <lineage>
        <taxon>Eukaryota</taxon>
        <taxon>Metazoa</taxon>
        <taxon>Chordata</taxon>
        <taxon>Craniata</taxon>
        <taxon>Vertebrata</taxon>
        <taxon>Euteleostomi</taxon>
        <taxon>Amphibia</taxon>
        <taxon>Batrachia</taxon>
        <taxon>Anura</taxon>
        <taxon>Neobatrachia</taxon>
        <taxon>Hyloidea</taxon>
        <taxon>Dendrobatidae</taxon>
        <taxon>Dendrobatinae</taxon>
        <taxon>Ranitomeya</taxon>
    </lineage>
</organism>
<gene>
    <name evidence="1" type="ORF">RIMI_LOCUS13747368</name>
</gene>
<proteinExistence type="predicted"/>
<evidence type="ECO:0000313" key="2">
    <source>
        <dbReference type="Proteomes" id="UP001176940"/>
    </source>
</evidence>
<name>A0ABN9LYM5_9NEOB</name>